<accession>A0ABU7PRF8</accession>
<organism evidence="1 2">
    <name type="scientific">Streptomyces asiaticus subsp. ignotus</name>
    <dbReference type="NCBI Taxonomy" id="3098222"/>
    <lineage>
        <taxon>Bacteria</taxon>
        <taxon>Bacillati</taxon>
        <taxon>Actinomycetota</taxon>
        <taxon>Actinomycetes</taxon>
        <taxon>Kitasatosporales</taxon>
        <taxon>Streptomycetaceae</taxon>
        <taxon>Streptomyces</taxon>
        <taxon>Streptomyces violaceusniger group</taxon>
    </lineage>
</organism>
<sequence length="43" mass="4452">MEVVFVAEALDGVEDSTAVQAATRGPAARLMRICSDVTAEGTI</sequence>
<comment type="caution">
    <text evidence="1">The sequence shown here is derived from an EMBL/GenBank/DDBJ whole genome shotgun (WGS) entry which is preliminary data.</text>
</comment>
<proteinExistence type="predicted"/>
<keyword evidence="2" id="KW-1185">Reference proteome</keyword>
<evidence type="ECO:0000313" key="1">
    <source>
        <dbReference type="EMBL" id="MEE4591061.1"/>
    </source>
</evidence>
<dbReference type="EMBL" id="JAZBJO010000002">
    <property type="protein sequence ID" value="MEE4591061.1"/>
    <property type="molecule type" value="Genomic_DNA"/>
</dbReference>
<protein>
    <submittedName>
        <fullName evidence="1">Uncharacterized protein</fullName>
    </submittedName>
</protein>
<dbReference type="Proteomes" id="UP001354709">
    <property type="component" value="Unassembled WGS sequence"/>
</dbReference>
<gene>
    <name evidence="1" type="ORF">V2J94_03975</name>
</gene>
<evidence type="ECO:0000313" key="2">
    <source>
        <dbReference type="Proteomes" id="UP001354709"/>
    </source>
</evidence>
<reference evidence="1 2" key="1">
    <citation type="submission" date="2023-11" db="EMBL/GenBank/DDBJ databases">
        <title>30 novel species of actinomycetes from the DSMZ collection.</title>
        <authorList>
            <person name="Nouioui I."/>
        </authorList>
    </citation>
    <scope>NUCLEOTIDE SEQUENCE [LARGE SCALE GENOMIC DNA]</scope>
    <source>
        <strain evidence="1 2">DSM 41524</strain>
    </source>
</reference>
<name>A0ABU7PRF8_9ACTN</name>